<feature type="compositionally biased region" description="Gly residues" evidence="1">
    <location>
        <begin position="279"/>
        <end position="290"/>
    </location>
</feature>
<keyword evidence="3" id="KW-1185">Reference proteome</keyword>
<dbReference type="EMBL" id="KN837146">
    <property type="protein sequence ID" value="KIJ40136.1"/>
    <property type="molecule type" value="Genomic_DNA"/>
</dbReference>
<feature type="compositionally biased region" description="Basic and acidic residues" evidence="1">
    <location>
        <begin position="20"/>
        <end position="30"/>
    </location>
</feature>
<gene>
    <name evidence="2" type="ORF">M422DRAFT_256963</name>
</gene>
<feature type="compositionally biased region" description="Basic residues" evidence="1">
    <location>
        <begin position="67"/>
        <end position="76"/>
    </location>
</feature>
<dbReference type="HOGENOM" id="CLU_812740_0_0_1"/>
<organism evidence="2 3">
    <name type="scientific">Sphaerobolus stellatus (strain SS14)</name>
    <dbReference type="NCBI Taxonomy" id="990650"/>
    <lineage>
        <taxon>Eukaryota</taxon>
        <taxon>Fungi</taxon>
        <taxon>Dikarya</taxon>
        <taxon>Basidiomycota</taxon>
        <taxon>Agaricomycotina</taxon>
        <taxon>Agaricomycetes</taxon>
        <taxon>Phallomycetidae</taxon>
        <taxon>Geastrales</taxon>
        <taxon>Sphaerobolaceae</taxon>
        <taxon>Sphaerobolus</taxon>
    </lineage>
</organism>
<protein>
    <submittedName>
        <fullName evidence="2">Uncharacterized protein</fullName>
    </submittedName>
</protein>
<evidence type="ECO:0000256" key="1">
    <source>
        <dbReference type="SAM" id="MobiDB-lite"/>
    </source>
</evidence>
<feature type="compositionally biased region" description="Low complexity" evidence="1">
    <location>
        <begin position="173"/>
        <end position="199"/>
    </location>
</feature>
<name>A0A0C9VQF5_SPHS4</name>
<feature type="non-terminal residue" evidence="2">
    <location>
        <position position="1"/>
    </location>
</feature>
<proteinExistence type="predicted"/>
<dbReference type="AlphaFoldDB" id="A0A0C9VQF5"/>
<evidence type="ECO:0000313" key="2">
    <source>
        <dbReference type="EMBL" id="KIJ40136.1"/>
    </source>
</evidence>
<accession>A0A0C9VQF5</accession>
<feature type="compositionally biased region" description="Basic and acidic residues" evidence="1">
    <location>
        <begin position="307"/>
        <end position="335"/>
    </location>
</feature>
<feature type="compositionally biased region" description="Low complexity" evidence="1">
    <location>
        <begin position="56"/>
        <end position="66"/>
    </location>
</feature>
<feature type="region of interest" description="Disordered" evidence="1">
    <location>
        <begin position="1"/>
        <end position="342"/>
    </location>
</feature>
<sequence>ITSVPGPGPAIRARTSESPAPEKEGKETAAGRKRGRNGGARVSVKDEDGASSGVENAASKAAVSVSARRRANKGGRKGSTEEAGPSVPQQQGGALPPGAKKWESGSNTPGASGSASYNNRTVDEDYDEGVDALMGLANASGNVYRGPPPPSSSSAPPPPLASMPPPPRPPSRPTSRASNSSHRSAREASLAQSQAQSQQGNSPPSYTLKRPHSGSDAGSEGSNSNGSKRARMDVDVPPSLPPYPAQPERRASASGSGSGSGLSPVSARSASGQASPRGLGLGGSGPGGGESMRLPPITSLTPPKSPGSEERGSPGERMADSPREDVKMEVEREGSGSRSPKA</sequence>
<feature type="compositionally biased region" description="Pro residues" evidence="1">
    <location>
        <begin position="146"/>
        <end position="172"/>
    </location>
</feature>
<evidence type="ECO:0000313" key="3">
    <source>
        <dbReference type="Proteomes" id="UP000054279"/>
    </source>
</evidence>
<reference evidence="2 3" key="1">
    <citation type="submission" date="2014-06" db="EMBL/GenBank/DDBJ databases">
        <title>Evolutionary Origins and Diversification of the Mycorrhizal Mutualists.</title>
        <authorList>
            <consortium name="DOE Joint Genome Institute"/>
            <consortium name="Mycorrhizal Genomics Consortium"/>
            <person name="Kohler A."/>
            <person name="Kuo A."/>
            <person name="Nagy L.G."/>
            <person name="Floudas D."/>
            <person name="Copeland A."/>
            <person name="Barry K.W."/>
            <person name="Cichocki N."/>
            <person name="Veneault-Fourrey C."/>
            <person name="LaButti K."/>
            <person name="Lindquist E.A."/>
            <person name="Lipzen A."/>
            <person name="Lundell T."/>
            <person name="Morin E."/>
            <person name="Murat C."/>
            <person name="Riley R."/>
            <person name="Ohm R."/>
            <person name="Sun H."/>
            <person name="Tunlid A."/>
            <person name="Henrissat B."/>
            <person name="Grigoriev I.V."/>
            <person name="Hibbett D.S."/>
            <person name="Martin F."/>
        </authorList>
    </citation>
    <scope>NUCLEOTIDE SEQUENCE [LARGE SCALE GENOMIC DNA]</scope>
    <source>
        <strain evidence="2 3">SS14</strain>
    </source>
</reference>
<dbReference type="Proteomes" id="UP000054279">
    <property type="component" value="Unassembled WGS sequence"/>
</dbReference>
<feature type="compositionally biased region" description="Polar residues" evidence="1">
    <location>
        <begin position="104"/>
        <end position="120"/>
    </location>
</feature>